<keyword evidence="4" id="KW-1133">Transmembrane helix</keyword>
<feature type="transmembrane region" description="Helical" evidence="4">
    <location>
        <begin position="75"/>
        <end position="96"/>
    </location>
</feature>
<feature type="transmembrane region" description="Helical" evidence="4">
    <location>
        <begin position="135"/>
        <end position="157"/>
    </location>
</feature>
<organism evidence="6 7">
    <name type="scientific">Vairimorpha ceranae</name>
    <dbReference type="NCBI Taxonomy" id="40302"/>
    <lineage>
        <taxon>Eukaryota</taxon>
        <taxon>Fungi</taxon>
        <taxon>Fungi incertae sedis</taxon>
        <taxon>Microsporidia</taxon>
        <taxon>Nosematidae</taxon>
        <taxon>Vairimorpha</taxon>
    </lineage>
</organism>
<dbReference type="Gene3D" id="3.30.40.10">
    <property type="entry name" value="Zinc/RING finger domain, C3HC4 (zinc finger)"/>
    <property type="match status" value="1"/>
</dbReference>
<dbReference type="OMA" id="CEQCFCE"/>
<dbReference type="SMART" id="SM00744">
    <property type="entry name" value="RINGv"/>
    <property type="match status" value="1"/>
</dbReference>
<protein>
    <submittedName>
        <fullName evidence="6">Protein involved in mrna turnover and stability</fullName>
    </submittedName>
</protein>
<dbReference type="PANTHER" id="PTHR46347">
    <property type="entry name" value="RING/FYVE/PHD ZINC FINGER SUPERFAMILY PROTEIN"/>
    <property type="match status" value="1"/>
</dbReference>
<evidence type="ECO:0000313" key="7">
    <source>
        <dbReference type="Proteomes" id="UP000034350"/>
    </source>
</evidence>
<dbReference type="EMBL" id="JPQZ01000006">
    <property type="protein sequence ID" value="KKO76184.1"/>
    <property type="molecule type" value="Genomic_DNA"/>
</dbReference>
<dbReference type="VEuPathDB" id="MicrosporidiaDB:AAJ76_6000103997"/>
<dbReference type="VEuPathDB" id="MicrosporidiaDB:NCER_100805"/>
<keyword evidence="2" id="KW-0863">Zinc-finger</keyword>
<dbReference type="OrthoDB" id="264354at2759"/>
<accession>A0A0F9ZFK5</accession>
<dbReference type="CDD" id="cd16495">
    <property type="entry name" value="RING_CH-C4HC3_MARCH"/>
    <property type="match status" value="1"/>
</dbReference>
<dbReference type="GO" id="GO:0008270">
    <property type="term" value="F:zinc ion binding"/>
    <property type="evidence" value="ECO:0007669"/>
    <property type="project" value="UniProtKB-KW"/>
</dbReference>
<evidence type="ECO:0000256" key="4">
    <source>
        <dbReference type="SAM" id="Phobius"/>
    </source>
</evidence>
<evidence type="ECO:0000259" key="5">
    <source>
        <dbReference type="PROSITE" id="PS51292"/>
    </source>
</evidence>
<evidence type="ECO:0000256" key="2">
    <source>
        <dbReference type="ARBA" id="ARBA00022771"/>
    </source>
</evidence>
<keyword evidence="4" id="KW-0812">Transmembrane</keyword>
<dbReference type="AlphaFoldDB" id="A0A0F9ZFK5"/>
<keyword evidence="1" id="KW-0479">Metal-binding</keyword>
<evidence type="ECO:0000313" key="6">
    <source>
        <dbReference type="EMBL" id="KKO76184.1"/>
    </source>
</evidence>
<dbReference type="InterPro" id="IPR011016">
    <property type="entry name" value="Znf_RING-CH"/>
</dbReference>
<dbReference type="Proteomes" id="UP000034350">
    <property type="component" value="Unassembled WGS sequence"/>
</dbReference>
<keyword evidence="4" id="KW-0472">Membrane</keyword>
<keyword evidence="3" id="KW-0862">Zinc</keyword>
<comment type="caution">
    <text evidence="6">The sequence shown here is derived from an EMBL/GenBank/DDBJ whole genome shotgun (WGS) entry which is preliminary data.</text>
</comment>
<reference evidence="6 7" key="1">
    <citation type="journal article" date="2015" name="Environ. Microbiol.">
        <title>Genome analyses suggest the presence of polyploidy and recent human-driven expansions in eight global populations of the honeybee pathogen Nosema ceranae.</title>
        <authorList>
            <person name="Pelin A."/>
            <person name="Selman M."/>
            <person name="Aris-Brosou S."/>
            <person name="Farinelli L."/>
            <person name="Corradi N."/>
        </authorList>
    </citation>
    <scope>NUCLEOTIDE SEQUENCE [LARGE SCALE GENOMIC DNA]</scope>
    <source>
        <strain evidence="6 7">PA08 1199</strain>
    </source>
</reference>
<name>A0A0F9ZFK5_9MICR</name>
<dbReference type="Pfam" id="PF12906">
    <property type="entry name" value="RINGv"/>
    <property type="match status" value="1"/>
</dbReference>
<dbReference type="VEuPathDB" id="MicrosporidiaDB:G9O61_00g017730"/>
<dbReference type="PANTHER" id="PTHR46347:SF1">
    <property type="entry name" value="RING_FYVE_PHD ZINC FINGER SUPERFAMILY PROTEIN"/>
    <property type="match status" value="1"/>
</dbReference>
<feature type="domain" description="RING-CH-type" evidence="5">
    <location>
        <begin position="1"/>
        <end position="67"/>
    </location>
</feature>
<gene>
    <name evidence="6" type="ORF">AAJ76_6000103997</name>
</gene>
<dbReference type="SUPFAM" id="SSF57850">
    <property type="entry name" value="RING/U-box"/>
    <property type="match status" value="1"/>
</dbReference>
<evidence type="ECO:0000256" key="3">
    <source>
        <dbReference type="ARBA" id="ARBA00022833"/>
    </source>
</evidence>
<dbReference type="RefSeq" id="XP_024331926.1">
    <property type="nucleotide sequence ID" value="XM_024476065.1"/>
</dbReference>
<evidence type="ECO:0000256" key="1">
    <source>
        <dbReference type="ARBA" id="ARBA00022723"/>
    </source>
</evidence>
<proteinExistence type="predicted"/>
<keyword evidence="7" id="KW-1185">Reference proteome</keyword>
<dbReference type="GeneID" id="36321013"/>
<dbReference type="PROSITE" id="PS51292">
    <property type="entry name" value="ZF_RING_CH"/>
    <property type="match status" value="1"/>
</dbReference>
<dbReference type="InterPro" id="IPR013083">
    <property type="entry name" value="Znf_RING/FYVE/PHD"/>
</dbReference>
<sequence length="206" mass="24781">MEDLETKCKICYSKEDPVSPNDDLISPCNCKGTLKYVHKSCLKMWRYKSQYYSAKKCLQCRTFYKLKDEVTPNSIFLFFCTLLVLFTVHLLISLVLKIFMSNSYLIHTNVELYDLFNVKKPTISYMDLRLHITTLFIYILVFKVVFYNSFLSIFNFVFTYWRIVQLDFFVDKLLYAGLCIYYYKQMYNVLFYRIENYCTSLQDKQS</sequence>